<dbReference type="PANTHER" id="PTHR25462">
    <property type="entry name" value="BONUS, ISOFORM C-RELATED"/>
    <property type="match status" value="1"/>
</dbReference>
<protein>
    <recommendedName>
        <fullName evidence="2">B box-type domain-containing protein</fullName>
    </recommendedName>
</protein>
<dbReference type="InterPro" id="IPR047153">
    <property type="entry name" value="TRIM45/56/19-like"/>
</dbReference>
<dbReference type="AlphaFoldDB" id="A0A9D4ISU6"/>
<evidence type="ECO:0000259" key="2">
    <source>
        <dbReference type="PROSITE" id="PS50119"/>
    </source>
</evidence>
<sequence length="191" mass="21613">METMTVECGLCFVDKVVGICENCECKLCETCFRNHTRAKMFSTHIIFPIEANNKRTIMSSLETAISTDTGLKSPVDTDIHKQKCKDHTDENQSFYCETHDACICGRCVISTHTSCLDSVIDLNNILHDAESANTRLSSLHELDDEIDRIMVNIDENRRVNDTCRSTSAKEINNLHIELVDQLKILITKAEK</sequence>
<dbReference type="Gene3D" id="4.10.830.40">
    <property type="match status" value="1"/>
</dbReference>
<dbReference type="GO" id="GO:0008270">
    <property type="term" value="F:zinc ion binding"/>
    <property type="evidence" value="ECO:0007669"/>
    <property type="project" value="UniProtKB-KW"/>
</dbReference>
<dbReference type="PROSITE" id="PS50119">
    <property type="entry name" value="ZF_BBOX"/>
    <property type="match status" value="1"/>
</dbReference>
<accession>A0A9D4ISU6</accession>
<dbReference type="SUPFAM" id="SSF57845">
    <property type="entry name" value="B-box zinc-binding domain"/>
    <property type="match status" value="1"/>
</dbReference>
<dbReference type="CDD" id="cd19757">
    <property type="entry name" value="Bbox1"/>
    <property type="match status" value="1"/>
</dbReference>
<dbReference type="InterPro" id="IPR000315">
    <property type="entry name" value="Znf_B-box"/>
</dbReference>
<keyword evidence="1" id="KW-0479">Metal-binding</keyword>
<dbReference type="PANTHER" id="PTHR25462:SF296">
    <property type="entry name" value="MEIOTIC P26, ISOFORM F"/>
    <property type="match status" value="1"/>
</dbReference>
<keyword evidence="1" id="KW-0862">Zinc</keyword>
<gene>
    <name evidence="3" type="ORF">DPMN_164990</name>
</gene>
<organism evidence="3 4">
    <name type="scientific">Dreissena polymorpha</name>
    <name type="common">Zebra mussel</name>
    <name type="synonym">Mytilus polymorpha</name>
    <dbReference type="NCBI Taxonomy" id="45954"/>
    <lineage>
        <taxon>Eukaryota</taxon>
        <taxon>Metazoa</taxon>
        <taxon>Spiralia</taxon>
        <taxon>Lophotrochozoa</taxon>
        <taxon>Mollusca</taxon>
        <taxon>Bivalvia</taxon>
        <taxon>Autobranchia</taxon>
        <taxon>Heteroconchia</taxon>
        <taxon>Euheterodonta</taxon>
        <taxon>Imparidentia</taxon>
        <taxon>Neoheterodontei</taxon>
        <taxon>Myida</taxon>
        <taxon>Dreissenoidea</taxon>
        <taxon>Dreissenidae</taxon>
        <taxon>Dreissena</taxon>
    </lineage>
</organism>
<reference evidence="3" key="2">
    <citation type="submission" date="2020-11" db="EMBL/GenBank/DDBJ databases">
        <authorList>
            <person name="McCartney M.A."/>
            <person name="Auch B."/>
            <person name="Kono T."/>
            <person name="Mallez S."/>
            <person name="Becker A."/>
            <person name="Gohl D.M."/>
            <person name="Silverstein K.A.T."/>
            <person name="Koren S."/>
            <person name="Bechman K.B."/>
            <person name="Herman A."/>
            <person name="Abrahante J.E."/>
            <person name="Garbe J."/>
        </authorList>
    </citation>
    <scope>NUCLEOTIDE SEQUENCE</scope>
    <source>
        <strain evidence="3">Duluth1</strain>
        <tissue evidence="3">Whole animal</tissue>
    </source>
</reference>
<keyword evidence="1" id="KW-0863">Zinc-finger</keyword>
<reference evidence="3" key="1">
    <citation type="journal article" date="2019" name="bioRxiv">
        <title>The Genome of the Zebra Mussel, Dreissena polymorpha: A Resource for Invasive Species Research.</title>
        <authorList>
            <person name="McCartney M.A."/>
            <person name="Auch B."/>
            <person name="Kono T."/>
            <person name="Mallez S."/>
            <person name="Zhang Y."/>
            <person name="Obille A."/>
            <person name="Becker A."/>
            <person name="Abrahante J.E."/>
            <person name="Garbe J."/>
            <person name="Badalamenti J.P."/>
            <person name="Herman A."/>
            <person name="Mangelson H."/>
            <person name="Liachko I."/>
            <person name="Sullivan S."/>
            <person name="Sone E.D."/>
            <person name="Koren S."/>
            <person name="Silverstein K.A.T."/>
            <person name="Beckman K.B."/>
            <person name="Gohl D.M."/>
        </authorList>
    </citation>
    <scope>NUCLEOTIDE SEQUENCE</scope>
    <source>
        <strain evidence="3">Duluth1</strain>
        <tissue evidence="3">Whole animal</tissue>
    </source>
</reference>
<dbReference type="Gene3D" id="3.30.160.60">
    <property type="entry name" value="Classic Zinc Finger"/>
    <property type="match status" value="1"/>
</dbReference>
<evidence type="ECO:0000313" key="4">
    <source>
        <dbReference type="Proteomes" id="UP000828390"/>
    </source>
</evidence>
<comment type="caution">
    <text evidence="3">The sequence shown here is derived from an EMBL/GenBank/DDBJ whole genome shotgun (WGS) entry which is preliminary data.</text>
</comment>
<keyword evidence="4" id="KW-1185">Reference proteome</keyword>
<dbReference type="CDD" id="cd19756">
    <property type="entry name" value="Bbox2"/>
    <property type="match status" value="1"/>
</dbReference>
<proteinExistence type="predicted"/>
<dbReference type="EMBL" id="JAIWYP010000008">
    <property type="protein sequence ID" value="KAH3786876.1"/>
    <property type="molecule type" value="Genomic_DNA"/>
</dbReference>
<name>A0A9D4ISU6_DREPO</name>
<feature type="domain" description="B box-type" evidence="2">
    <location>
        <begin position="3"/>
        <end position="49"/>
    </location>
</feature>
<dbReference type="SMART" id="SM00336">
    <property type="entry name" value="BBOX"/>
    <property type="match status" value="2"/>
</dbReference>
<dbReference type="Proteomes" id="UP000828390">
    <property type="component" value="Unassembled WGS sequence"/>
</dbReference>
<evidence type="ECO:0000256" key="1">
    <source>
        <dbReference type="PROSITE-ProRule" id="PRU00024"/>
    </source>
</evidence>
<evidence type="ECO:0000313" key="3">
    <source>
        <dbReference type="EMBL" id="KAH3786876.1"/>
    </source>
</evidence>
<dbReference type="Pfam" id="PF00643">
    <property type="entry name" value="zf-B_box"/>
    <property type="match status" value="1"/>
</dbReference>